<feature type="domain" description="Restriction endonuclease type IV Mrr" evidence="3">
    <location>
        <begin position="174"/>
        <end position="279"/>
    </location>
</feature>
<keyword evidence="2" id="KW-0472">Membrane</keyword>
<dbReference type="InterPro" id="IPR052906">
    <property type="entry name" value="Type_IV_Methyl-Rstrct_Enzyme"/>
</dbReference>
<dbReference type="SUPFAM" id="SSF52980">
    <property type="entry name" value="Restriction endonuclease-like"/>
    <property type="match status" value="1"/>
</dbReference>
<reference evidence="4 5" key="1">
    <citation type="journal article" date="2016" name="Nat. Commun.">
        <title>Thousands of microbial genomes shed light on interconnected biogeochemical processes in an aquifer system.</title>
        <authorList>
            <person name="Anantharaman K."/>
            <person name="Brown C.T."/>
            <person name="Hug L.A."/>
            <person name="Sharon I."/>
            <person name="Castelle C.J."/>
            <person name="Probst A.J."/>
            <person name="Thomas B.C."/>
            <person name="Singh A."/>
            <person name="Wilkins M.J."/>
            <person name="Karaoz U."/>
            <person name="Brodie E.L."/>
            <person name="Williams K.H."/>
            <person name="Hubbard S.S."/>
            <person name="Banfield J.F."/>
        </authorList>
    </citation>
    <scope>NUCLEOTIDE SEQUENCE [LARGE SCALE GENOMIC DNA]</scope>
</reference>
<keyword evidence="2" id="KW-0812">Transmembrane</keyword>
<organism evidence="4 5">
    <name type="scientific">Candidatus Chisholmbacteria bacterium RIFCSPHIGHO2_01_FULL_52_32</name>
    <dbReference type="NCBI Taxonomy" id="1797591"/>
    <lineage>
        <taxon>Bacteria</taxon>
        <taxon>Candidatus Chisholmiibacteriota</taxon>
    </lineage>
</organism>
<feature type="transmembrane region" description="Helical" evidence="2">
    <location>
        <begin position="16"/>
        <end position="43"/>
    </location>
</feature>
<dbReference type="InterPro" id="IPR007560">
    <property type="entry name" value="Restrct_endonuc_IV_Mrr"/>
</dbReference>
<proteinExistence type="predicted"/>
<dbReference type="PANTHER" id="PTHR30015:SF7">
    <property type="entry name" value="TYPE IV METHYL-DIRECTED RESTRICTION ENZYME ECOKMRR"/>
    <property type="match status" value="1"/>
</dbReference>
<evidence type="ECO:0000256" key="2">
    <source>
        <dbReference type="SAM" id="Phobius"/>
    </source>
</evidence>
<keyword evidence="2" id="KW-1133">Transmembrane helix</keyword>
<dbReference type="GO" id="GO:0003677">
    <property type="term" value="F:DNA binding"/>
    <property type="evidence" value="ECO:0007669"/>
    <property type="project" value="InterPro"/>
</dbReference>
<name>A0A1G1VR54_9BACT</name>
<dbReference type="AlphaFoldDB" id="A0A1G1VR54"/>
<evidence type="ECO:0000259" key="3">
    <source>
        <dbReference type="Pfam" id="PF04471"/>
    </source>
</evidence>
<sequence>MGHKNIFASDGCLAQLVFFVFVLICLFSYPPYGLLLGIGILFIRFQLHKKKKLEKQKIELEQVQKEMDEEEKINKRFDEMDKVINSMIKKGKIDKNFIKTQFADLIPADIYSSEKEKDNLIDEHIKRRLKGLAYEERELRKHEADTFMARSYLQRKKIQTLKKNLRQVDDLFDLTPVEFEKWVKRNIFEKKDWEVTETKATGDGGIDLILNRQDEHSIAQCKRFKKTVGEPLIRDFYGVMISEGVSKGYFVTTGLFSLSALKFAEGKPIEMIDRRVLAQKYL</sequence>
<evidence type="ECO:0000256" key="1">
    <source>
        <dbReference type="SAM" id="Coils"/>
    </source>
</evidence>
<dbReference type="GO" id="GO:0015666">
    <property type="term" value="F:restriction endodeoxyribonuclease activity"/>
    <property type="evidence" value="ECO:0007669"/>
    <property type="project" value="TreeGrafter"/>
</dbReference>
<dbReference type="Proteomes" id="UP000179233">
    <property type="component" value="Unassembled WGS sequence"/>
</dbReference>
<dbReference type="EMBL" id="MHCJ01000006">
    <property type="protein sequence ID" value="OGY17860.1"/>
    <property type="molecule type" value="Genomic_DNA"/>
</dbReference>
<comment type="caution">
    <text evidence="4">The sequence shown here is derived from an EMBL/GenBank/DDBJ whole genome shotgun (WGS) entry which is preliminary data.</text>
</comment>
<dbReference type="Gene3D" id="3.40.1350.10">
    <property type="match status" value="1"/>
</dbReference>
<dbReference type="InterPro" id="IPR011335">
    <property type="entry name" value="Restrct_endonuc-II-like"/>
</dbReference>
<evidence type="ECO:0000313" key="4">
    <source>
        <dbReference type="EMBL" id="OGY17860.1"/>
    </source>
</evidence>
<dbReference type="PANTHER" id="PTHR30015">
    <property type="entry name" value="MRR RESTRICTION SYSTEM PROTEIN"/>
    <property type="match status" value="1"/>
</dbReference>
<evidence type="ECO:0000313" key="5">
    <source>
        <dbReference type="Proteomes" id="UP000179233"/>
    </source>
</evidence>
<keyword evidence="1" id="KW-0175">Coiled coil</keyword>
<dbReference type="InterPro" id="IPR011856">
    <property type="entry name" value="tRNA_endonuc-like_dom_sf"/>
</dbReference>
<dbReference type="Pfam" id="PF04471">
    <property type="entry name" value="Mrr_cat"/>
    <property type="match status" value="1"/>
</dbReference>
<gene>
    <name evidence="4" type="ORF">A2786_00890</name>
</gene>
<dbReference type="GO" id="GO:0009307">
    <property type="term" value="P:DNA restriction-modification system"/>
    <property type="evidence" value="ECO:0007669"/>
    <property type="project" value="InterPro"/>
</dbReference>
<accession>A0A1G1VR54</accession>
<feature type="coiled-coil region" evidence="1">
    <location>
        <begin position="43"/>
        <end position="80"/>
    </location>
</feature>
<protein>
    <recommendedName>
        <fullName evidence="3">Restriction endonuclease type IV Mrr domain-containing protein</fullName>
    </recommendedName>
</protein>